<reference evidence="1 2" key="2">
    <citation type="journal article" date="2014" name="FEMS Microbiol. Lett.">
        <title>Draft genomic DNA sequence of the facultatively methylotrophic bacterium Acidomonas methanolica type strain MB58.</title>
        <authorList>
            <person name="Higashiura N."/>
            <person name="Hadano H."/>
            <person name="Hirakawa H."/>
            <person name="Matsutani M."/>
            <person name="Takabe S."/>
            <person name="Matsushita K."/>
            <person name="Azuma Y."/>
        </authorList>
    </citation>
    <scope>NUCLEOTIDE SEQUENCE [LARGE SCALE GENOMIC DNA]</scope>
    <source>
        <strain evidence="1 2">MB58</strain>
    </source>
</reference>
<dbReference type="Gene3D" id="3.60.20.40">
    <property type="match status" value="1"/>
</dbReference>
<dbReference type="SUPFAM" id="SSF56235">
    <property type="entry name" value="N-terminal nucleophile aminohydrolases (Ntn hydrolases)"/>
    <property type="match status" value="1"/>
</dbReference>
<dbReference type="Proteomes" id="UP000019760">
    <property type="component" value="Unassembled WGS sequence"/>
</dbReference>
<dbReference type="PANTHER" id="PTHR43881">
    <property type="entry name" value="GAMMA-GLUTAMYLTRANSPEPTIDASE (AFU_ORTHOLOGUE AFUA_4G13580)"/>
    <property type="match status" value="1"/>
</dbReference>
<protein>
    <submittedName>
        <fullName evidence="1">Gamma-glutamyltranspeptidase</fullName>
    </submittedName>
</protein>
<keyword evidence="2" id="KW-1185">Reference proteome</keyword>
<proteinExistence type="predicted"/>
<dbReference type="PANTHER" id="PTHR43881:SF5">
    <property type="entry name" value="GAMMA-GLUTAMYLTRANSPEPTIDASE"/>
    <property type="match status" value="1"/>
</dbReference>
<dbReference type="InterPro" id="IPR052896">
    <property type="entry name" value="GGT-like_enzyme"/>
</dbReference>
<organism evidence="1 2">
    <name type="scientific">Acidomonas methanolica NBRC 104435</name>
    <dbReference type="NCBI Taxonomy" id="1231351"/>
    <lineage>
        <taxon>Bacteria</taxon>
        <taxon>Pseudomonadati</taxon>
        <taxon>Pseudomonadota</taxon>
        <taxon>Alphaproteobacteria</taxon>
        <taxon>Acetobacterales</taxon>
        <taxon>Acetobacteraceae</taxon>
        <taxon>Acidomonas</taxon>
    </lineage>
</organism>
<dbReference type="RefSeq" id="WP_042057825.1">
    <property type="nucleotide sequence ID" value="NZ_BAND01000038.1"/>
</dbReference>
<reference evidence="2" key="1">
    <citation type="journal article" date="2014" name="FEMS Microbiol. Lett.">
        <title>Draft Genomic DNA Sequence of the Facultatively Methylotrophic Bacterium Acidomonas methanolica type strain MB58.</title>
        <authorList>
            <person name="Higashiura N."/>
            <person name="Hadano H."/>
            <person name="Hirakawa H."/>
            <person name="Matsutani M."/>
            <person name="Takabe S."/>
            <person name="Matsushita K."/>
            <person name="Azuma Y."/>
        </authorList>
    </citation>
    <scope>NUCLEOTIDE SEQUENCE [LARGE SCALE GENOMIC DNA]</scope>
    <source>
        <strain evidence="2">MB58</strain>
    </source>
</reference>
<evidence type="ECO:0000313" key="1">
    <source>
        <dbReference type="EMBL" id="GAJ28823.1"/>
    </source>
</evidence>
<comment type="caution">
    <text evidence="1">The sequence shown here is derived from an EMBL/GenBank/DDBJ whole genome shotgun (WGS) entry which is preliminary data.</text>
</comment>
<name>A0A023D3U1_ACIMT</name>
<accession>A0A023D3U1</accession>
<dbReference type="PRINTS" id="PR01210">
    <property type="entry name" value="GGTRANSPTASE"/>
</dbReference>
<sequence length="525" mass="55554">MLHSARSLRGMVTAPHHLAAQAGLDVLKAGGNAVEAAVTVAATLTAVYPHMTGIGGDGFWLIRAPEGGTIAIDACGRAAGLATPELYAGRETIPWRGPLAANTVAGTISGWALALRHAGGEVPLSTLLAPAAAYAEEGVLATESMATLMRRHFAVLKDVPGFAACLLTEGAPIEMGQRHRNPALARTFRRLAADGLEDFYRGALAEDIAADLEAAGSPVRLADLRTHEASVVAPLSVDLEHGRFLNMPPPTQGIASLLILALSERLGAGGADTVEDIHAWIEATKRAFIWRDSHVTDPALMEADPQELLDDSAALDRMIAGVDPQRAAPWPHVPQQGDTTWFGVADAKGWVVSMIQSVYFEFGSGVVLPRTGINWQNRGASFDLCPGRLRSLAPGRKPFHTLNPAMAELRDGSVLTYGTMGGEGQPQTQSAVIARAIRAGMALQPAITAPRWLLGRTWGETTTTLKLESRYPAAVVEGLRARGHDVEVLSDFSDAMGHAGAIRRFPDGRFEGATDPRSDGGVAAW</sequence>
<evidence type="ECO:0000313" key="2">
    <source>
        <dbReference type="Proteomes" id="UP000019760"/>
    </source>
</evidence>
<gene>
    <name evidence="1" type="ORF">Amme_038_072</name>
</gene>
<dbReference type="AlphaFoldDB" id="A0A023D3U1"/>
<dbReference type="EMBL" id="BAND01000038">
    <property type="protein sequence ID" value="GAJ28823.1"/>
    <property type="molecule type" value="Genomic_DNA"/>
</dbReference>
<dbReference type="Gene3D" id="1.10.246.130">
    <property type="match status" value="1"/>
</dbReference>
<dbReference type="InterPro" id="IPR043137">
    <property type="entry name" value="GGT_ssub_C"/>
</dbReference>
<dbReference type="Pfam" id="PF01019">
    <property type="entry name" value="G_glu_transpept"/>
    <property type="match status" value="1"/>
</dbReference>
<dbReference type="InterPro" id="IPR043138">
    <property type="entry name" value="GGT_lsub"/>
</dbReference>
<dbReference type="InterPro" id="IPR029055">
    <property type="entry name" value="Ntn_hydrolases_N"/>
</dbReference>